<dbReference type="InterPro" id="IPR016161">
    <property type="entry name" value="Ald_DH/histidinol_DH"/>
</dbReference>
<dbReference type="Pfam" id="PF00171">
    <property type="entry name" value="Aldedh"/>
    <property type="match status" value="1"/>
</dbReference>
<evidence type="ECO:0000256" key="1">
    <source>
        <dbReference type="ARBA" id="ARBA00023002"/>
    </source>
</evidence>
<feature type="domain" description="Aldehyde dehydrogenase" evidence="2">
    <location>
        <begin position="13"/>
        <end position="437"/>
    </location>
</feature>
<dbReference type="PANTHER" id="PTHR43353">
    <property type="entry name" value="SUCCINATE-SEMIALDEHYDE DEHYDROGENASE, MITOCHONDRIAL"/>
    <property type="match status" value="1"/>
</dbReference>
<keyword evidence="1" id="KW-0560">Oxidoreductase</keyword>
<dbReference type="InterPro" id="IPR015590">
    <property type="entry name" value="Aldehyde_DH_dom"/>
</dbReference>
<dbReference type="SUPFAM" id="SSF53720">
    <property type="entry name" value="ALDH-like"/>
    <property type="match status" value="1"/>
</dbReference>
<dbReference type="Proteomes" id="UP001235064">
    <property type="component" value="Unassembled WGS sequence"/>
</dbReference>
<dbReference type="InterPro" id="IPR050740">
    <property type="entry name" value="Aldehyde_DH_Superfamily"/>
</dbReference>
<dbReference type="InterPro" id="IPR016163">
    <property type="entry name" value="Ald_DH_C"/>
</dbReference>
<dbReference type="Gene3D" id="3.40.605.10">
    <property type="entry name" value="Aldehyde Dehydrogenase, Chain A, domain 1"/>
    <property type="match status" value="1"/>
</dbReference>
<dbReference type="InterPro" id="IPR016162">
    <property type="entry name" value="Ald_DH_N"/>
</dbReference>
<reference evidence="3 4" key="1">
    <citation type="submission" date="2023-06" db="EMBL/GenBank/DDBJ databases">
        <title>Microbacterium sp. nov., isolated from a waste landfill.</title>
        <authorList>
            <person name="Wen W."/>
        </authorList>
    </citation>
    <scope>NUCLEOTIDE SEQUENCE [LARGE SCALE GENOMIC DNA]</scope>
    <source>
        <strain evidence="3 4">ASV49</strain>
    </source>
</reference>
<comment type="caution">
    <text evidence="3">The sequence shown here is derived from an EMBL/GenBank/DDBJ whole genome shotgun (WGS) entry which is preliminary data.</text>
</comment>
<dbReference type="RefSeq" id="WP_286285577.1">
    <property type="nucleotide sequence ID" value="NZ_JASXSZ010000001.1"/>
</dbReference>
<name>A0ABT7MTL2_9MICO</name>
<organism evidence="3 4">
    <name type="scientific">Microbacterium candidum</name>
    <dbReference type="NCBI Taxonomy" id="3041922"/>
    <lineage>
        <taxon>Bacteria</taxon>
        <taxon>Bacillati</taxon>
        <taxon>Actinomycetota</taxon>
        <taxon>Actinomycetes</taxon>
        <taxon>Micrococcales</taxon>
        <taxon>Microbacteriaceae</taxon>
        <taxon>Microbacterium</taxon>
    </lineage>
</organism>
<evidence type="ECO:0000313" key="4">
    <source>
        <dbReference type="Proteomes" id="UP001235064"/>
    </source>
</evidence>
<dbReference type="CDD" id="cd07129">
    <property type="entry name" value="ALDH_KGSADH"/>
    <property type="match status" value="1"/>
</dbReference>
<evidence type="ECO:0000259" key="2">
    <source>
        <dbReference type="Pfam" id="PF00171"/>
    </source>
</evidence>
<sequence length="504" mass="53083">MLYSTDPRSGRRTAVDIEPTSDDEVAATLERATAAAHVLRSEPRAWRSHLLRSLADALTRRGEELVSAALAETGLTRSRLEGEVARAAGQFRLFADVVDEGSYLEAAIDHAVESPSGRAPEIRRMLVPLGPVAVFGSSNFPFAFSVAGGDTASALAAGNPVILKAHSSHIEVSRLSFEILDAAARSAGAPPGTLEIVYGQEAGRALVAHPAVRAVGFTGSQSTAEALLEVIRGRAEPIPFYGELSSLNPLIVSAQAAVARSTQIAEGLIQSVLGSSGQLCTKPGLLFVPGAATELVDALVAAVSREGSHVLLNDRIATSYREISGRLVDAGAETAARGSGPETEFSVNPALLVIPAHDFTSEVAEEVFGPLAVIVRYRDVSEIPPALDAVPGSLTATIHSEPQEQDFRAAVVDAIEDRVGRIVFNGYPTGVRVSWAQHHGGPWPATNTQHTSVGATAIRRFLRPLAWQDAPEDVLPTELRNDSDVPRRIDGALILAGASTAQGR</sequence>
<accession>A0ABT7MTL2</accession>
<dbReference type="EMBL" id="JASXSZ010000001">
    <property type="protein sequence ID" value="MDL9977790.1"/>
    <property type="molecule type" value="Genomic_DNA"/>
</dbReference>
<evidence type="ECO:0000313" key="3">
    <source>
        <dbReference type="EMBL" id="MDL9977790.1"/>
    </source>
</evidence>
<proteinExistence type="predicted"/>
<dbReference type="PANTHER" id="PTHR43353:SF3">
    <property type="entry name" value="ALDEHYDE DEHYDROGENASE-RELATED"/>
    <property type="match status" value="1"/>
</dbReference>
<dbReference type="Gene3D" id="3.40.309.10">
    <property type="entry name" value="Aldehyde Dehydrogenase, Chain A, domain 2"/>
    <property type="match status" value="1"/>
</dbReference>
<gene>
    <name evidence="3" type="ORF">QSV35_00465</name>
</gene>
<protein>
    <submittedName>
        <fullName evidence="3">Aldehyde dehydrogenase (NADP(+))</fullName>
    </submittedName>
</protein>
<keyword evidence="4" id="KW-1185">Reference proteome</keyword>
<dbReference type="InterPro" id="IPR044151">
    <property type="entry name" value="ALDH_KGSADH"/>
</dbReference>